<evidence type="ECO:0000313" key="7">
    <source>
        <dbReference type="EMBL" id="CDH55665.1"/>
    </source>
</evidence>
<name>A0A068S0Y6_9FUNG</name>
<evidence type="ECO:0000256" key="4">
    <source>
        <dbReference type="ARBA" id="ARBA00022989"/>
    </source>
</evidence>
<dbReference type="VEuPathDB" id="FungiDB:LCOR_06783.1"/>
<feature type="transmembrane region" description="Helical" evidence="6">
    <location>
        <begin position="181"/>
        <end position="202"/>
    </location>
</feature>
<dbReference type="GO" id="GO:0016020">
    <property type="term" value="C:membrane"/>
    <property type="evidence" value="ECO:0007669"/>
    <property type="project" value="UniProtKB-SubCell"/>
</dbReference>
<dbReference type="Proteomes" id="UP000027586">
    <property type="component" value="Unassembled WGS sequence"/>
</dbReference>
<organism evidence="7 8">
    <name type="scientific">Lichtheimia corymbifera JMRC:FSU:9682</name>
    <dbReference type="NCBI Taxonomy" id="1263082"/>
    <lineage>
        <taxon>Eukaryota</taxon>
        <taxon>Fungi</taxon>
        <taxon>Fungi incertae sedis</taxon>
        <taxon>Mucoromycota</taxon>
        <taxon>Mucoromycotina</taxon>
        <taxon>Mucoromycetes</taxon>
        <taxon>Mucorales</taxon>
        <taxon>Lichtheimiaceae</taxon>
        <taxon>Lichtheimia</taxon>
    </lineage>
</organism>
<dbReference type="InterPro" id="IPR051645">
    <property type="entry name" value="PER33/POM33_regulator"/>
</dbReference>
<evidence type="ECO:0000256" key="3">
    <source>
        <dbReference type="ARBA" id="ARBA00022692"/>
    </source>
</evidence>
<keyword evidence="3 6" id="KW-0812">Transmembrane</keyword>
<dbReference type="GO" id="GO:0071786">
    <property type="term" value="P:endoplasmic reticulum tubular network organization"/>
    <property type="evidence" value="ECO:0007669"/>
    <property type="project" value="TreeGrafter"/>
</dbReference>
<evidence type="ECO:0000313" key="8">
    <source>
        <dbReference type="Proteomes" id="UP000027586"/>
    </source>
</evidence>
<evidence type="ECO:0000256" key="6">
    <source>
        <dbReference type="SAM" id="Phobius"/>
    </source>
</evidence>
<comment type="similarity">
    <text evidence="2">Belongs to the PER33/POM33 family.</text>
</comment>
<protein>
    <submittedName>
        <fullName evidence="7">Tetra spanning protein tts1</fullName>
    </submittedName>
</protein>
<dbReference type="AlphaFoldDB" id="A0A068S0Y6"/>
<dbReference type="PANTHER" id="PTHR12703:SF4">
    <property type="entry name" value="TRANSMEMBRANE PROTEIN 33"/>
    <property type="match status" value="1"/>
</dbReference>
<keyword evidence="4 6" id="KW-1133">Transmembrane helix</keyword>
<dbReference type="PANTHER" id="PTHR12703">
    <property type="entry name" value="TRANSMEMBRANE PROTEIN 33"/>
    <property type="match status" value="1"/>
</dbReference>
<evidence type="ECO:0000256" key="1">
    <source>
        <dbReference type="ARBA" id="ARBA00004141"/>
    </source>
</evidence>
<feature type="transmembrane region" description="Helical" evidence="6">
    <location>
        <begin position="95"/>
        <end position="121"/>
    </location>
</feature>
<comment type="caution">
    <text evidence="7">The sequence shown here is derived from an EMBL/GenBank/DDBJ whole genome shotgun (WGS) entry which is preliminary data.</text>
</comment>
<dbReference type="InterPro" id="IPR005344">
    <property type="entry name" value="TMEM33/Pom33"/>
</dbReference>
<dbReference type="Pfam" id="PF03661">
    <property type="entry name" value="TMEM33_Pom33"/>
    <property type="match status" value="1"/>
</dbReference>
<gene>
    <name evidence="7" type="ORF">LCOR_06783.1</name>
</gene>
<dbReference type="GO" id="GO:0005783">
    <property type="term" value="C:endoplasmic reticulum"/>
    <property type="evidence" value="ECO:0007669"/>
    <property type="project" value="TreeGrafter"/>
</dbReference>
<reference evidence="7" key="1">
    <citation type="submission" date="2013-08" db="EMBL/GenBank/DDBJ databases">
        <title>Gene expansion shapes genome architecture in the human pathogen Lichtheimia corymbifera: an evolutionary genomics analysis in the ancient terrestrial Mucorales (Mucoromycotina).</title>
        <authorList>
            <person name="Schwartze V.U."/>
            <person name="Winter S."/>
            <person name="Shelest E."/>
            <person name="Marcet-Houben M."/>
            <person name="Horn F."/>
            <person name="Wehner S."/>
            <person name="Hoffmann K."/>
            <person name="Riege K."/>
            <person name="Sammeth M."/>
            <person name="Nowrousian M."/>
            <person name="Valiante V."/>
            <person name="Linde J."/>
            <person name="Jacobsen I.D."/>
            <person name="Marz M."/>
            <person name="Brakhage A.A."/>
            <person name="Gabaldon T."/>
            <person name="Bocker S."/>
            <person name="Voigt K."/>
        </authorList>
    </citation>
    <scope>NUCLEOTIDE SEQUENCE [LARGE SCALE GENOMIC DNA]</scope>
    <source>
        <strain evidence="7">FSU 9682</strain>
    </source>
</reference>
<feature type="transmembrane region" description="Helical" evidence="6">
    <location>
        <begin position="25"/>
        <end position="51"/>
    </location>
</feature>
<dbReference type="STRING" id="1263082.A0A068S0Y6"/>
<evidence type="ECO:0000256" key="2">
    <source>
        <dbReference type="ARBA" id="ARBA00007322"/>
    </source>
</evidence>
<keyword evidence="8" id="KW-1185">Reference proteome</keyword>
<dbReference type="EMBL" id="CBTN010000031">
    <property type="protein sequence ID" value="CDH55665.1"/>
    <property type="molecule type" value="Genomic_DNA"/>
</dbReference>
<evidence type="ECO:0000256" key="5">
    <source>
        <dbReference type="ARBA" id="ARBA00023136"/>
    </source>
</evidence>
<feature type="transmembrane region" description="Helical" evidence="6">
    <location>
        <begin position="57"/>
        <end position="74"/>
    </location>
</feature>
<dbReference type="GO" id="GO:0061024">
    <property type="term" value="P:membrane organization"/>
    <property type="evidence" value="ECO:0007669"/>
    <property type="project" value="TreeGrafter"/>
</dbReference>
<keyword evidence="5 6" id="KW-0472">Membrane</keyword>
<proteinExistence type="inferred from homology"/>
<comment type="subcellular location">
    <subcellularLocation>
        <location evidence="1">Membrane</location>
        <topology evidence="1">Multi-pass membrane protein</topology>
    </subcellularLocation>
</comment>
<accession>A0A068S0Y6</accession>
<sequence>MAQPASTDISPLQERILGLVQTLQFAWFMGHFLTLLGTAFHLLSVVTFRSWVVPYRFAYVGALLSYGVVVSKTHKSIKLNAVYLQRLVMDENVQYMLLALCWFFVRPVTVTLLPFATFSLFHSLGYVRNKILPTIFPNESKEIASWQFKIRQGIQMWTEKNYTSAMQFVAQTEVVVVMGRLLFGIFRLRVMPIFFFAQFLRVRYHFSSYTRQSFANLRRTLDKVTADPRVPPSVRNTYLAAQEMIIRYGQSLIQQQPRR</sequence>
<dbReference type="OrthoDB" id="5581259at2759"/>